<dbReference type="AlphaFoldDB" id="A0A7X0U4U6"/>
<evidence type="ECO:0000313" key="2">
    <source>
        <dbReference type="Proteomes" id="UP000565579"/>
    </source>
</evidence>
<reference evidence="1 2" key="1">
    <citation type="submission" date="2020-08" db="EMBL/GenBank/DDBJ databases">
        <title>Sequencing the genomes of 1000 actinobacteria strains.</title>
        <authorList>
            <person name="Klenk H.-P."/>
        </authorList>
    </citation>
    <scope>NUCLEOTIDE SEQUENCE [LARGE SCALE GENOMIC DNA]</scope>
    <source>
        <strain evidence="1 2">DSM 43768</strain>
    </source>
</reference>
<dbReference type="RefSeq" id="WP_185109795.1">
    <property type="nucleotide sequence ID" value="NZ_JACHMI010000001.1"/>
</dbReference>
<organism evidence="1 2">
    <name type="scientific">Nonomuraea rubra</name>
    <dbReference type="NCBI Taxonomy" id="46180"/>
    <lineage>
        <taxon>Bacteria</taxon>
        <taxon>Bacillati</taxon>
        <taxon>Actinomycetota</taxon>
        <taxon>Actinomycetes</taxon>
        <taxon>Streptosporangiales</taxon>
        <taxon>Streptosporangiaceae</taxon>
        <taxon>Nonomuraea</taxon>
    </lineage>
</organism>
<name>A0A7X0U4U6_9ACTN</name>
<protein>
    <submittedName>
        <fullName evidence="1">Uncharacterized protein</fullName>
    </submittedName>
</protein>
<evidence type="ECO:0000313" key="1">
    <source>
        <dbReference type="EMBL" id="MBB6555166.1"/>
    </source>
</evidence>
<dbReference type="EMBL" id="JACHMI010000001">
    <property type="protein sequence ID" value="MBB6555166.1"/>
    <property type="molecule type" value="Genomic_DNA"/>
</dbReference>
<proteinExistence type="predicted"/>
<comment type="caution">
    <text evidence="1">The sequence shown here is derived from an EMBL/GenBank/DDBJ whole genome shotgun (WGS) entry which is preliminary data.</text>
</comment>
<sequence length="53" mass="5655">MSWRWAQVVKETGADRCRFQVAAAAFVHRSIIAAYCSGASSATGRTAANPVRA</sequence>
<gene>
    <name evidence="1" type="ORF">HD593_009961</name>
</gene>
<dbReference type="Proteomes" id="UP000565579">
    <property type="component" value="Unassembled WGS sequence"/>
</dbReference>
<accession>A0A7X0U4U6</accession>
<keyword evidence="2" id="KW-1185">Reference proteome</keyword>